<evidence type="ECO:0000313" key="1">
    <source>
        <dbReference type="EMBL" id="ASV73234.1"/>
    </source>
</evidence>
<accession>A0A286RB96</accession>
<dbReference type="Proteomes" id="UP000215086">
    <property type="component" value="Chromosome"/>
</dbReference>
<dbReference type="AlphaFoldDB" id="A0A286RB96"/>
<organism evidence="1 2">
    <name type="scientific">Thermogutta terrifontis</name>
    <dbReference type="NCBI Taxonomy" id="1331910"/>
    <lineage>
        <taxon>Bacteria</taxon>
        <taxon>Pseudomonadati</taxon>
        <taxon>Planctomycetota</taxon>
        <taxon>Planctomycetia</taxon>
        <taxon>Pirellulales</taxon>
        <taxon>Thermoguttaceae</taxon>
        <taxon>Thermogutta</taxon>
    </lineage>
</organism>
<dbReference type="KEGG" id="ttf:THTE_0632"/>
<gene>
    <name evidence="1" type="ORF">THTE_0632</name>
</gene>
<evidence type="ECO:0000313" key="2">
    <source>
        <dbReference type="Proteomes" id="UP000215086"/>
    </source>
</evidence>
<reference evidence="1 2" key="1">
    <citation type="journal article" name="Front. Microbiol.">
        <title>Sugar Metabolism of the First Thermophilic Planctomycete Thermogutta terrifontis: Comparative Genomic and Transcriptomic Approaches.</title>
        <authorList>
            <person name="Elcheninov A.G."/>
            <person name="Menzel P."/>
            <person name="Gudbergsdottir S.R."/>
            <person name="Slesarev A.I."/>
            <person name="Kadnikov V.V."/>
            <person name="Krogh A."/>
            <person name="Bonch-Osmolovskaya E.A."/>
            <person name="Peng X."/>
            <person name="Kublanov I.V."/>
        </authorList>
    </citation>
    <scope>NUCLEOTIDE SEQUENCE [LARGE SCALE GENOMIC DNA]</scope>
    <source>
        <strain evidence="1 2">R1</strain>
    </source>
</reference>
<proteinExistence type="predicted"/>
<name>A0A286RB96_9BACT</name>
<dbReference type="EMBL" id="CP018477">
    <property type="protein sequence ID" value="ASV73234.1"/>
    <property type="molecule type" value="Genomic_DNA"/>
</dbReference>
<keyword evidence="2" id="KW-1185">Reference proteome</keyword>
<sequence>MVFTSQLFTACPFPLPHSPSYAFLGSLISPRLQVRSCE</sequence>
<protein>
    <submittedName>
        <fullName evidence="1">Uncharacterized protein</fullName>
    </submittedName>
</protein>